<evidence type="ECO:0000256" key="6">
    <source>
        <dbReference type="SAM" id="MobiDB-lite"/>
    </source>
</evidence>
<dbReference type="OrthoDB" id="72053at2759"/>
<dbReference type="GO" id="GO:0003688">
    <property type="term" value="F:DNA replication origin binding"/>
    <property type="evidence" value="ECO:0007669"/>
    <property type="project" value="TreeGrafter"/>
</dbReference>
<comment type="similarity">
    <text evidence="2">Belongs to the ORC4 family.</text>
</comment>
<dbReference type="CDD" id="cd02961">
    <property type="entry name" value="PDI_a_family"/>
    <property type="match status" value="2"/>
</dbReference>
<protein>
    <recommendedName>
        <fullName evidence="7">Thioredoxin domain-containing protein</fullName>
    </recommendedName>
</protein>
<feature type="compositionally biased region" description="Basic residues" evidence="6">
    <location>
        <begin position="846"/>
        <end position="855"/>
    </location>
</feature>
<evidence type="ECO:0000313" key="8">
    <source>
        <dbReference type="EMBL" id="KAH0543449.1"/>
    </source>
</evidence>
<feature type="region of interest" description="Disordered" evidence="6">
    <location>
        <begin position="181"/>
        <end position="200"/>
    </location>
</feature>
<name>A0A9P8IA18_9PEZI</name>
<dbReference type="FunFam" id="3.40.50.300:FF:001597">
    <property type="entry name" value="Origin recognition complex subunit Orc4"/>
    <property type="match status" value="1"/>
</dbReference>
<dbReference type="InterPro" id="IPR000637">
    <property type="entry name" value="HMGI/Y_DNA-bd_CS"/>
</dbReference>
<evidence type="ECO:0000256" key="1">
    <source>
        <dbReference type="ARBA" id="ARBA00004123"/>
    </source>
</evidence>
<dbReference type="Pfam" id="PF13191">
    <property type="entry name" value="AAA_16"/>
    <property type="match status" value="1"/>
</dbReference>
<feature type="compositionally biased region" description="Polar residues" evidence="6">
    <location>
        <begin position="963"/>
        <end position="975"/>
    </location>
</feature>
<sequence length="1594" mass="175474">MYSPYCHHCLAAAPTWQTLYEFYFTSNPLPSSPPSERQSSLNSFHPYYNFHFANLDCIAYGSACETHSVQRYPTFVLFKNGELVKSLEGVKTLAELSAFVEEILESIKPGSRPKDGVRLPEVGAKEVDTAAKPDVPAAKDKNAAGGIAAGTKHNEQVAQAAAAASETKATAVADTKATQVIKKPSSPIRTPNPLGTSEPLTAEGFQDRVTTTQDPWFVKFYAPWCHHCRAMAPVWDELGREMKGRLNIGEVNCDLESRLCKDVRLRGYPTILYFKGGERIEYDGLRGLGDFVNFAQKAVDLGDGVKYVDAAAFKELEEKEEVIFIYFYDHATTSEDFAALERLTLSLIGHAVLVKTDSAILADKFKITTWPRLVVSRDGRPTEYEALAPKDMRDFRKVLSWMKSVWLPLVPELTASNSREIMDGKLVVLGILSPARPAEFAAGKREIKQAALDWMDKQATAFQLERQELRDAKQLRIEEAEDRGDQRALRSAKSMRISMDGSDRREVGFAWVDGVFWERWIRTTYGVEVKNGERVVINDEDNKRYWDTTISGSYIGASRTAILETIPKVIISPPKIKPKSTISRMENLFFEVRGAAYSHPFLTLGLLIGAFGGGVWGRGRIKKGKGFAGFGGPGGGFFKIDGKDGLLGGGNPSGKRGRPPKNTAVLGEAVKRRRIGDDFSSSSSTPKVLEALRNAAVSSITPASRPTFTGRSDGGHSAEASQENGTVTAGLKEVWDLSVGDRFQDELLALGQTGKTNGQSSLESRLKTVRYSADELGDTIIITRARQRDRPREPRTTKNGGPNRNEHIGDGPSAMDLLDAEEDEPVGTMSPGDWMQHLDPQGVSATKRKRGRPRKSITNVNTSHLNGHSGNESGIVGGSRSVDPDSVHASGTLVKLSVPDADGETPTKRKRGRPRKASANQSESSFPSLTMNGEMLEFVERPISEETPTKRGRGRPRKVSLPESESPTAPTQENKSPALREEQHPSHMVAHSEERQTIRRPVIHNTLASENQLVGIMTPPRRRGRPRKTVNFEGNEQIEVGRALGFKDILREDVGETAATEHTDSNITHNEDYSGPGGSNPPPIRSGRGRPRKDRFPLSWPPLETSHSIPQNSENVNESDYEDDLAIADAAQLRELPQGPALNQQVEVLKRVLLEKLTGKRAVRLVGLDDEQGKVRQVLEQTVVAGEGNSMLVIGSRGSGKSTLVEKVISKVSTEHGEDFHTVRLNGFIHTDDRLALREIWRQLGVEMEIEDELIGKASNYADILSSLLALLSHPSELSESAPNHTAKSVIFILSEFDLFASHPRQTLLYNLFDVAQGRKAPILVLGLTTKIDVVESLEKRVKSRFSHRHVHLGLPRSLGAFWEICKQALLVDKDDIQTAEEEAALILDQEGVLQIWNSVVEGLGNDTDFKHLLQSIFYTTKGVKDFHVACLLPIFDLSPQSLYLKGQDFIDNTLAPPESKLHILEGLSDLELSLLIAAARLDIILDTDTCNFNMSYDEYTTLASRVKLQSSASGASAVGAGSKIWGREVGLGAWERLAEYNLIIPALGGVAGGNGTRDVGRMGRMFRVDVGLEEIWQSMPSLGAVMTKWCREI</sequence>
<feature type="region of interest" description="Disordered" evidence="6">
    <location>
        <begin position="782"/>
        <end position="1032"/>
    </location>
</feature>
<dbReference type="InterPro" id="IPR013766">
    <property type="entry name" value="Thioredoxin_domain"/>
</dbReference>
<keyword evidence="9" id="KW-1185">Reference proteome</keyword>
<comment type="caution">
    <text evidence="8">The sequence shown here is derived from an EMBL/GenBank/DDBJ whole genome shotgun (WGS) entry which is preliminary data.</text>
</comment>
<dbReference type="SUPFAM" id="SSF52540">
    <property type="entry name" value="P-loop containing nucleoside triphosphate hydrolases"/>
    <property type="match status" value="1"/>
</dbReference>
<dbReference type="PROSITE" id="PS51352">
    <property type="entry name" value="THIOREDOXIN_2"/>
    <property type="match status" value="1"/>
</dbReference>
<dbReference type="InterPro" id="IPR036249">
    <property type="entry name" value="Thioredoxin-like_sf"/>
</dbReference>
<dbReference type="PANTHER" id="PTHR12087">
    <property type="entry name" value="ORIGIN RECOGNITION COMPLEX SUBUNIT 4"/>
    <property type="match status" value="1"/>
</dbReference>
<feature type="domain" description="Thioredoxin" evidence="7">
    <location>
        <begin position="158"/>
        <end position="300"/>
    </location>
</feature>
<dbReference type="PRINTS" id="PR00929">
    <property type="entry name" value="ATHOOK"/>
</dbReference>
<feature type="compositionally biased region" description="Basic and acidic residues" evidence="6">
    <location>
        <begin position="1057"/>
        <end position="1072"/>
    </location>
</feature>
<dbReference type="Gene3D" id="3.40.50.300">
    <property type="entry name" value="P-loop containing nucleotide triphosphate hydrolases"/>
    <property type="match status" value="1"/>
</dbReference>
<evidence type="ECO:0000313" key="9">
    <source>
        <dbReference type="Proteomes" id="UP000698800"/>
    </source>
</evidence>
<evidence type="ECO:0000259" key="7">
    <source>
        <dbReference type="PROSITE" id="PS51352"/>
    </source>
</evidence>
<dbReference type="InterPro" id="IPR016527">
    <property type="entry name" value="ORC4"/>
</dbReference>
<evidence type="ECO:0000256" key="5">
    <source>
        <dbReference type="ARBA" id="ARBA00023242"/>
    </source>
</evidence>
<feature type="compositionally biased region" description="Polar residues" evidence="6">
    <location>
        <begin position="1105"/>
        <end position="1116"/>
    </location>
</feature>
<feature type="compositionally biased region" description="Polar residues" evidence="6">
    <location>
        <begin position="918"/>
        <end position="931"/>
    </location>
</feature>
<feature type="compositionally biased region" description="Basic and acidic residues" evidence="6">
    <location>
        <begin position="978"/>
        <end position="997"/>
    </location>
</feature>
<feature type="region of interest" description="Disordered" evidence="6">
    <location>
        <begin position="702"/>
        <end position="727"/>
    </location>
</feature>
<feature type="compositionally biased region" description="Polar residues" evidence="6">
    <location>
        <begin position="856"/>
        <end position="872"/>
    </location>
</feature>
<dbReference type="SMART" id="SM00384">
    <property type="entry name" value="AT_hook"/>
    <property type="match status" value="6"/>
</dbReference>
<proteinExistence type="inferred from homology"/>
<dbReference type="EMBL" id="JAGHQL010000032">
    <property type="protein sequence ID" value="KAH0543449.1"/>
    <property type="molecule type" value="Genomic_DNA"/>
</dbReference>
<keyword evidence="4" id="KW-0238">DNA-binding</keyword>
<feature type="compositionally biased region" description="Basic and acidic residues" evidence="6">
    <location>
        <begin position="938"/>
        <end position="949"/>
    </location>
</feature>
<dbReference type="Pfam" id="PF02178">
    <property type="entry name" value="AT_hook"/>
    <property type="match status" value="6"/>
</dbReference>
<dbReference type="Pfam" id="PF00085">
    <property type="entry name" value="Thioredoxin"/>
    <property type="match status" value="2"/>
</dbReference>
<dbReference type="InterPro" id="IPR017956">
    <property type="entry name" value="AT_hook_DNA-bd_motif"/>
</dbReference>
<evidence type="ECO:0000256" key="2">
    <source>
        <dbReference type="ARBA" id="ARBA00005334"/>
    </source>
</evidence>
<evidence type="ECO:0000256" key="3">
    <source>
        <dbReference type="ARBA" id="ARBA00022705"/>
    </source>
</evidence>
<dbReference type="GO" id="GO:0006355">
    <property type="term" value="P:regulation of DNA-templated transcription"/>
    <property type="evidence" value="ECO:0007669"/>
    <property type="project" value="InterPro"/>
</dbReference>
<reference evidence="8" key="1">
    <citation type="submission" date="2021-03" db="EMBL/GenBank/DDBJ databases">
        <title>Comparative genomics and phylogenomic investigation of the class Geoglossomycetes provide insights into ecological specialization and systematics.</title>
        <authorList>
            <person name="Melie T."/>
            <person name="Pirro S."/>
            <person name="Miller A.N."/>
            <person name="Quandt A."/>
        </authorList>
    </citation>
    <scope>NUCLEOTIDE SEQUENCE</scope>
    <source>
        <strain evidence="8">GBOQ0MN5Z8</strain>
    </source>
</reference>
<dbReference type="GO" id="GO:0005664">
    <property type="term" value="C:nuclear origin of replication recognition complex"/>
    <property type="evidence" value="ECO:0007669"/>
    <property type="project" value="TreeGrafter"/>
</dbReference>
<feature type="compositionally biased region" description="Basic and acidic residues" evidence="6">
    <location>
        <begin position="786"/>
        <end position="796"/>
    </location>
</feature>
<dbReference type="PROSITE" id="PS00354">
    <property type="entry name" value="HMGI_Y"/>
    <property type="match status" value="1"/>
</dbReference>
<dbReference type="PANTHER" id="PTHR12087:SF0">
    <property type="entry name" value="ORIGIN RECOGNITION COMPLEX SUBUNIT 4"/>
    <property type="match status" value="1"/>
</dbReference>
<gene>
    <name evidence="8" type="ORF">FGG08_002214</name>
</gene>
<keyword evidence="3" id="KW-0235">DNA replication</keyword>
<organism evidence="8 9">
    <name type="scientific">Glutinoglossum americanum</name>
    <dbReference type="NCBI Taxonomy" id="1670608"/>
    <lineage>
        <taxon>Eukaryota</taxon>
        <taxon>Fungi</taxon>
        <taxon>Dikarya</taxon>
        <taxon>Ascomycota</taxon>
        <taxon>Pezizomycotina</taxon>
        <taxon>Geoglossomycetes</taxon>
        <taxon>Geoglossales</taxon>
        <taxon>Geoglossaceae</taxon>
        <taxon>Glutinoglossum</taxon>
    </lineage>
</organism>
<dbReference type="InterPro" id="IPR027417">
    <property type="entry name" value="P-loop_NTPase"/>
</dbReference>
<keyword evidence="5" id="KW-0539">Nucleus</keyword>
<dbReference type="Proteomes" id="UP000698800">
    <property type="component" value="Unassembled WGS sequence"/>
</dbReference>
<comment type="subcellular location">
    <subcellularLocation>
        <location evidence="1">Nucleus</location>
    </subcellularLocation>
</comment>
<accession>A0A9P8IA18</accession>
<dbReference type="Gene3D" id="3.40.30.10">
    <property type="entry name" value="Glutaredoxin"/>
    <property type="match status" value="2"/>
</dbReference>
<dbReference type="GO" id="GO:0006270">
    <property type="term" value="P:DNA replication initiation"/>
    <property type="evidence" value="ECO:0007669"/>
    <property type="project" value="TreeGrafter"/>
</dbReference>
<dbReference type="InterPro" id="IPR041664">
    <property type="entry name" value="AAA_16"/>
</dbReference>
<feature type="region of interest" description="Disordered" evidence="6">
    <location>
        <begin position="1057"/>
        <end position="1121"/>
    </location>
</feature>
<dbReference type="Pfam" id="PF14629">
    <property type="entry name" value="ORC4_C"/>
    <property type="match status" value="1"/>
</dbReference>
<evidence type="ECO:0000256" key="4">
    <source>
        <dbReference type="ARBA" id="ARBA00023125"/>
    </source>
</evidence>
<dbReference type="SUPFAM" id="SSF52833">
    <property type="entry name" value="Thioredoxin-like"/>
    <property type="match status" value="3"/>
</dbReference>
<feature type="compositionally biased region" description="Polar residues" evidence="6">
    <location>
        <begin position="187"/>
        <end position="199"/>
    </location>
</feature>
<dbReference type="InterPro" id="IPR032705">
    <property type="entry name" value="ORC4_C"/>
</dbReference>